<name>A0A9P5YIZ7_9AGAR</name>
<dbReference type="AlphaFoldDB" id="A0A9P5YIZ7"/>
<keyword evidence="2" id="KW-1185">Reference proteome</keyword>
<dbReference type="Proteomes" id="UP000807353">
    <property type="component" value="Unassembled WGS sequence"/>
</dbReference>
<reference evidence="1" key="1">
    <citation type="submission" date="2020-11" db="EMBL/GenBank/DDBJ databases">
        <authorList>
            <consortium name="DOE Joint Genome Institute"/>
            <person name="Ahrendt S."/>
            <person name="Riley R."/>
            <person name="Andreopoulos W."/>
            <person name="Labutti K."/>
            <person name="Pangilinan J."/>
            <person name="Ruiz-Duenas F.J."/>
            <person name="Barrasa J.M."/>
            <person name="Sanchez-Garcia M."/>
            <person name="Camarero S."/>
            <person name="Miyauchi S."/>
            <person name="Serrano A."/>
            <person name="Linde D."/>
            <person name="Babiker R."/>
            <person name="Drula E."/>
            <person name="Ayuso-Fernandez I."/>
            <person name="Pacheco R."/>
            <person name="Padilla G."/>
            <person name="Ferreira P."/>
            <person name="Barriuso J."/>
            <person name="Kellner H."/>
            <person name="Castanera R."/>
            <person name="Alfaro M."/>
            <person name="Ramirez L."/>
            <person name="Pisabarro A.G."/>
            <person name="Kuo A."/>
            <person name="Tritt A."/>
            <person name="Lipzen A."/>
            <person name="He G."/>
            <person name="Yan M."/>
            <person name="Ng V."/>
            <person name="Cullen D."/>
            <person name="Martin F."/>
            <person name="Rosso M.-N."/>
            <person name="Henrissat B."/>
            <person name="Hibbett D."/>
            <person name="Martinez A.T."/>
            <person name="Grigoriev I.V."/>
        </authorList>
    </citation>
    <scope>NUCLEOTIDE SEQUENCE</scope>
    <source>
        <strain evidence="1">CBS 247.69</strain>
    </source>
</reference>
<dbReference type="EMBL" id="MU150229">
    <property type="protein sequence ID" value="KAF9469484.1"/>
    <property type="molecule type" value="Genomic_DNA"/>
</dbReference>
<dbReference type="OrthoDB" id="5122891at2759"/>
<proteinExistence type="predicted"/>
<sequence length="401" mass="44405">MQTDRGDKDWQIQNMANIYKESHSCVVLLGGVGGLGGVNETTQWINRSWTLQEALLPRSVYCIFEWTKGPGSLNGGCLRSLIDINGPYGVLSLGEMIAYSLSKTRFAPFLEPFSGDKYAETGPEELVTFLPMFANSREAPLSLTNALTKSYFLHMREDERENMGGKFEELESSIWRCAMMRTSVRDRDAVFSIMGLFGVQLDPAQYRTQREALIALLQKSMEIGRKATWLAASIKSPSLIPLLPTSKIQEIPSVQTSQNIIEARLLTENLVWYLSNAPNGVLDETGALTIVAPVSPVNVTEISETTEKYLGFHFAGKIEESKIFLSGSAGSYAVKLGKVALISSPAVARFVFMQDSLIMLLEPKGEKWRKVGMAAIPTEISEGWEERALVIIGNEDGHLYD</sequence>
<accession>A0A9P5YIZ7</accession>
<evidence type="ECO:0000313" key="2">
    <source>
        <dbReference type="Proteomes" id="UP000807353"/>
    </source>
</evidence>
<organism evidence="1 2">
    <name type="scientific">Collybia nuda</name>
    <dbReference type="NCBI Taxonomy" id="64659"/>
    <lineage>
        <taxon>Eukaryota</taxon>
        <taxon>Fungi</taxon>
        <taxon>Dikarya</taxon>
        <taxon>Basidiomycota</taxon>
        <taxon>Agaricomycotina</taxon>
        <taxon>Agaricomycetes</taxon>
        <taxon>Agaricomycetidae</taxon>
        <taxon>Agaricales</taxon>
        <taxon>Tricholomatineae</taxon>
        <taxon>Clitocybaceae</taxon>
        <taxon>Collybia</taxon>
    </lineage>
</organism>
<gene>
    <name evidence="1" type="ORF">BDZ94DRAFT_1242498</name>
</gene>
<evidence type="ECO:0000313" key="1">
    <source>
        <dbReference type="EMBL" id="KAF9469484.1"/>
    </source>
</evidence>
<protein>
    <submittedName>
        <fullName evidence="1">Uncharacterized protein</fullName>
    </submittedName>
</protein>
<comment type="caution">
    <text evidence="1">The sequence shown here is derived from an EMBL/GenBank/DDBJ whole genome shotgun (WGS) entry which is preliminary data.</text>
</comment>